<evidence type="ECO:0000259" key="2">
    <source>
        <dbReference type="Pfam" id="PF00884"/>
    </source>
</evidence>
<dbReference type="InterPro" id="IPR000917">
    <property type="entry name" value="Sulfatase_N"/>
</dbReference>
<evidence type="ECO:0000256" key="1">
    <source>
        <dbReference type="SAM" id="Phobius"/>
    </source>
</evidence>
<dbReference type="PANTHER" id="PTHR43751">
    <property type="entry name" value="SULFATASE"/>
    <property type="match status" value="1"/>
</dbReference>
<dbReference type="Pfam" id="PF00884">
    <property type="entry name" value="Sulfatase"/>
    <property type="match status" value="1"/>
</dbReference>
<keyword evidence="1" id="KW-1133">Transmembrane helix</keyword>
<feature type="transmembrane region" description="Helical" evidence="1">
    <location>
        <begin position="142"/>
        <end position="165"/>
    </location>
</feature>
<dbReference type="AlphaFoldDB" id="A0A507QZY2"/>
<sequence>MAANGRLHDCKGFILRLIRSPGLYFDQGWEASRLYWFSLFFVAVFSAKLLHIYSHLSSLPLKQFLVWGLTFFVQDVLCIVVAWGLTRHWHGKWARIMAALVVIPMSLIVSGMAAANISFYASTGAEIHWRQARTFHRDAASVKTLLSGLTGLLIVEILFIVVSWFATPFLFNWIGGVLRILSSSVTSVCCCCRRRKKPALDPEGYEPVVLDDYDEDKNDLESSPSMGIFQKMLQETNQSPLKLLLILLPTATVIILSCIRPSDPAYCFLSQTLILTPFSEPRAYNGNVLLDIPRLQGDYSWLGNRTALDTPPKFNWLPSRKLDGFRDWYTSPNASETYMHYNPAKDPLHISNLQGEVIEPLREVLHNGKVKIKHVFVLKLESTREDVFPLRKESYMHNRVRQTYSNGRIPDHVEKRLANLTRTAERLAGIPSGWDSEGTAPKPYGGIRAANAYTSSTFTLKSLTGTLCGVSPLVVDFNREYLHHIYQPCIPQILDALNPQSNGTNSTDDFTSWPWHSAFMQSITDSYDNQNYLTPVLGYKHSVTVDTIVQDRMENPSPDDEPVNFWGYPDNELRGYFRNAINKAEQDKERLFISHITGITHHPWNMPHNKFEEMSGPGWFKHNTKLNRYLNTIGFADRWLAEILEILEDTGIANETLLVVVGDHGISLPEDNGVTPNDNPHVSNFHVPLVFAHPHLPPIEISSAVTSKQILPTLLDLLKESSSLDDHSKHIVEDLLPMYEGQSMIRPLIPELNGVQDWQFTVMNTGGTWLSLRSAANPYRLVVPLVPDVEWRFTDVETDPSELHHLMAFDLLNLMELVRAKHGSEAVQWINDAAHVAQWWVSENWRRYEYTP</sequence>
<reference evidence="3 4" key="1">
    <citation type="submission" date="2019-06" db="EMBL/GenBank/DDBJ databases">
        <title>Wine fermentation using esterase from Monascus purpureus.</title>
        <authorList>
            <person name="Geng C."/>
            <person name="Zhang Y."/>
        </authorList>
    </citation>
    <scope>NUCLEOTIDE SEQUENCE [LARGE SCALE GENOMIC DNA]</scope>
    <source>
        <strain evidence="3">HQ1</strain>
    </source>
</reference>
<feature type="domain" description="Sulfatase N-terminal" evidence="2">
    <location>
        <begin position="444"/>
        <end position="718"/>
    </location>
</feature>
<dbReference type="EMBL" id="VIFY01000042">
    <property type="protein sequence ID" value="TQB73554.1"/>
    <property type="molecule type" value="Genomic_DNA"/>
</dbReference>
<dbReference type="PANTHER" id="PTHR43751:SF3">
    <property type="entry name" value="SULFATASE N-TERMINAL DOMAIN-CONTAINING PROTEIN"/>
    <property type="match status" value="1"/>
</dbReference>
<comment type="caution">
    <text evidence="3">The sequence shown here is derived from an EMBL/GenBank/DDBJ whole genome shotgun (WGS) entry which is preliminary data.</text>
</comment>
<dbReference type="STRING" id="5098.A0A507QZY2"/>
<proteinExistence type="predicted"/>
<organism evidence="3 4">
    <name type="scientific">Monascus purpureus</name>
    <name type="common">Red mold</name>
    <name type="synonym">Monascus anka</name>
    <dbReference type="NCBI Taxonomy" id="5098"/>
    <lineage>
        <taxon>Eukaryota</taxon>
        <taxon>Fungi</taxon>
        <taxon>Dikarya</taxon>
        <taxon>Ascomycota</taxon>
        <taxon>Pezizomycotina</taxon>
        <taxon>Eurotiomycetes</taxon>
        <taxon>Eurotiomycetidae</taxon>
        <taxon>Eurotiales</taxon>
        <taxon>Aspergillaceae</taxon>
        <taxon>Monascus</taxon>
    </lineage>
</organism>
<keyword evidence="1" id="KW-0812">Transmembrane</keyword>
<gene>
    <name evidence="3" type="ORF">MPDQ_005756</name>
</gene>
<dbReference type="Gene3D" id="3.40.720.10">
    <property type="entry name" value="Alkaline Phosphatase, subunit A"/>
    <property type="match status" value="1"/>
</dbReference>
<dbReference type="InterPro" id="IPR017850">
    <property type="entry name" value="Alkaline_phosphatase_core_sf"/>
</dbReference>
<dbReference type="Proteomes" id="UP000319663">
    <property type="component" value="Unassembled WGS sequence"/>
</dbReference>
<feature type="transmembrane region" description="Helical" evidence="1">
    <location>
        <begin position="97"/>
        <end position="121"/>
    </location>
</feature>
<protein>
    <recommendedName>
        <fullName evidence="2">Sulfatase N-terminal domain-containing protein</fullName>
    </recommendedName>
</protein>
<name>A0A507QZY2_MONPU</name>
<accession>A0A507QZY2</accession>
<keyword evidence="4" id="KW-1185">Reference proteome</keyword>
<keyword evidence="1" id="KW-0472">Membrane</keyword>
<dbReference type="SUPFAM" id="SSF53649">
    <property type="entry name" value="Alkaline phosphatase-like"/>
    <property type="match status" value="1"/>
</dbReference>
<feature type="transmembrane region" description="Helical" evidence="1">
    <location>
        <begin position="64"/>
        <end position="85"/>
    </location>
</feature>
<evidence type="ECO:0000313" key="3">
    <source>
        <dbReference type="EMBL" id="TQB73554.1"/>
    </source>
</evidence>
<feature type="transmembrane region" description="Helical" evidence="1">
    <location>
        <begin position="34"/>
        <end position="52"/>
    </location>
</feature>
<dbReference type="InterPro" id="IPR052701">
    <property type="entry name" value="GAG_Ulvan_Degrading_Sulfatases"/>
</dbReference>
<evidence type="ECO:0000313" key="4">
    <source>
        <dbReference type="Proteomes" id="UP000319663"/>
    </source>
</evidence>